<protein>
    <recommendedName>
        <fullName evidence="4">DUF4386 family protein</fullName>
    </recommendedName>
</protein>
<gene>
    <name evidence="2" type="ORF">GXM_07625</name>
</gene>
<keyword evidence="1" id="KW-0472">Membrane</keyword>
<proteinExistence type="predicted"/>
<keyword evidence="3" id="KW-1185">Reference proteome</keyword>
<keyword evidence="1" id="KW-0812">Transmembrane</keyword>
<dbReference type="Proteomes" id="UP000326678">
    <property type="component" value="Chromosome Gxm2"/>
</dbReference>
<feature type="transmembrane region" description="Helical" evidence="1">
    <location>
        <begin position="179"/>
        <end position="200"/>
    </location>
</feature>
<feature type="transmembrane region" description="Helical" evidence="1">
    <location>
        <begin position="12"/>
        <end position="34"/>
    </location>
</feature>
<dbReference type="KEGG" id="nsh:GXM_07625"/>
<dbReference type="Pfam" id="PF14329">
    <property type="entry name" value="DUF4386"/>
    <property type="match status" value="1"/>
</dbReference>
<sequence>MSIKALYRTTSLVLIVESFLIFVPMLILGPAINWPASLSTPADIMLPLLFKQAQLVRIGYFFYLLYSLLFWVVALLTARVVANGDANPLWLRVATGFGIASTVARALGIIRWLVAMPALATLYADPSTSAQTREAIIVVYKVLNDYAGSVGEVLGVSLFAVLWLTILSIALLRSKTLPHWLGLLGIVAALFLASSLLEMFGVDLGAFIVISVTMLQIWFLSTGVVLFLIQKNLPAG</sequence>
<dbReference type="InterPro" id="IPR025495">
    <property type="entry name" value="DUF4386"/>
</dbReference>
<feature type="transmembrane region" description="Helical" evidence="1">
    <location>
        <begin position="206"/>
        <end position="229"/>
    </location>
</feature>
<feature type="transmembrane region" description="Helical" evidence="1">
    <location>
        <begin position="153"/>
        <end position="172"/>
    </location>
</feature>
<reference evidence="2 3" key="1">
    <citation type="submission" date="2019-10" db="EMBL/GenBank/DDBJ databases">
        <title>Genomic and transcriptomic insights into the perfect genentic adaptation of a filamentous nitrogen-fixing cyanobacterium to rice fields.</title>
        <authorList>
            <person name="Chen Z."/>
        </authorList>
    </citation>
    <scope>NUCLEOTIDE SEQUENCE [LARGE SCALE GENOMIC DNA]</scope>
    <source>
        <strain evidence="2">CCNUC1</strain>
    </source>
</reference>
<keyword evidence="1" id="KW-1133">Transmembrane helix</keyword>
<feature type="transmembrane region" description="Helical" evidence="1">
    <location>
        <begin position="54"/>
        <end position="77"/>
    </location>
</feature>
<name>A0A5P8WC62_9NOSO</name>
<accession>A0A5P8WC62</accession>
<evidence type="ECO:0000313" key="3">
    <source>
        <dbReference type="Proteomes" id="UP000326678"/>
    </source>
</evidence>
<evidence type="ECO:0000313" key="2">
    <source>
        <dbReference type="EMBL" id="QFS50131.1"/>
    </source>
</evidence>
<evidence type="ECO:0008006" key="4">
    <source>
        <dbReference type="Google" id="ProtNLM"/>
    </source>
</evidence>
<dbReference type="AlphaFoldDB" id="A0A5P8WC62"/>
<organism evidence="2 3">
    <name type="scientific">Nostoc sphaeroides CCNUC1</name>
    <dbReference type="NCBI Taxonomy" id="2653204"/>
    <lineage>
        <taxon>Bacteria</taxon>
        <taxon>Bacillati</taxon>
        <taxon>Cyanobacteriota</taxon>
        <taxon>Cyanophyceae</taxon>
        <taxon>Nostocales</taxon>
        <taxon>Nostocaceae</taxon>
        <taxon>Nostoc</taxon>
    </lineage>
</organism>
<evidence type="ECO:0000256" key="1">
    <source>
        <dbReference type="SAM" id="Phobius"/>
    </source>
</evidence>
<dbReference type="EMBL" id="CP045227">
    <property type="protein sequence ID" value="QFS50131.1"/>
    <property type="molecule type" value="Genomic_DNA"/>
</dbReference>
<feature type="transmembrane region" description="Helical" evidence="1">
    <location>
        <begin position="89"/>
        <end position="114"/>
    </location>
</feature>